<evidence type="ECO:0000256" key="2">
    <source>
        <dbReference type="SAM" id="SignalP"/>
    </source>
</evidence>
<protein>
    <recommendedName>
        <fullName evidence="5">CPR type cuticle protein</fullName>
    </recommendedName>
</protein>
<dbReference type="EnsemblMetazoa" id="XM_014393885.2">
    <property type="protein sequence ID" value="XP_014249371.1"/>
    <property type="gene ID" value="LOC106666599"/>
</dbReference>
<sequence length="1001" mass="113736">MLIQKNLLFHIMISICVAREIDWNYDLMTEEANNQRIAHTAVEEKPAFRGKKQILNQERSTTAAPDDDEDKKTLAQQVADGKYGLIQTELFSRPVKRPGILSYEINPEVPKDNVNNLGGLQPEEIWLAENHLLVLKGGGFSSQEQNGKSIWPPIDNYIAPQRQVKIPPNPKVPPPFPVQLKDGGPIEFIRGVNGSGGPPPFFDPRFGPPPFLLPGGQPDGNLKEILKPLGNSTEGNGRRPFPLPGPGIGLFPPAVAFLPPPGNFTELDEDDPSIYYPPPYDFFYPKDNSSHVPPGPLVPGIILPPPPNFFAPYDKNKPHTHKPSHSQRKPSKSRPTQYLHEHIHNKPRTTKPPKPTVVYKVSTLPTSTTTAPPESTSAPITITVTDNTPNEIQRPRTLPPNTPVGDWVPIPAPRPFYISDLNSLKPTISSNDAYKIKYDLPKNGWVYSNITEFNGKPKITDPLIRGWDQQFNYQSEKRGRHFTSTEAPLYTGFKPIFVTQNRVKTTTQPEVNFVPNYNIKTPKEYYFYEEPQIADGKFVNHQRTPYGSSTPDYYDYQNKDNYETNTLSPPPLLGHVSVKNPSENGRVRPLNMNYFEEHFVKPTILSTQPSDDYYYKNDKKENKGYLYNAPTGPPVNIFRNEYVANLGQRKNLTGTKTTTEKPPVYEYSYSAPGYGSIEAPKVGINYGTTPKPLVFETNFTPLKKHQFSFFEYQSSPKANIFEKEYTTARPQYYSHTHRPPSYNDEAYNSALYKTPSPYSNVFHQDMGLLDDITKKYFTLFGQKLNNEGLSEPLTTPLTPVQNVPKKQYYNVYSSAQSTTEVAKQNIKFPDDVYEIQNDQQYYSKPQAVSLPNYRQGLNKHNPRPNHGFSNYYRLSSPQYQSYEDADRELVRPGHPLHSDISVNFKNPHPTVNPDAEYINPYYLQQTRPRGNAFISYQLPGSGGHFYFLTPQTVKPDGYHLLNQGFKYPDAENGGYFKRNTQTKPPRPRRTRLENNSPKPIK</sequence>
<dbReference type="KEGG" id="clec:106666599"/>
<evidence type="ECO:0000256" key="1">
    <source>
        <dbReference type="SAM" id="MobiDB-lite"/>
    </source>
</evidence>
<dbReference type="RefSeq" id="XP_014249371.1">
    <property type="nucleotide sequence ID" value="XM_014393885.2"/>
</dbReference>
<evidence type="ECO:0008006" key="5">
    <source>
        <dbReference type="Google" id="ProtNLM"/>
    </source>
</evidence>
<feature type="region of interest" description="Disordered" evidence="1">
    <location>
        <begin position="969"/>
        <end position="1001"/>
    </location>
</feature>
<dbReference type="AlphaFoldDB" id="A0A8I6RQM9"/>
<dbReference type="Proteomes" id="UP000494040">
    <property type="component" value="Unassembled WGS sequence"/>
</dbReference>
<keyword evidence="4" id="KW-1185">Reference proteome</keyword>
<accession>A0A8I6RQM9</accession>
<organism evidence="3 4">
    <name type="scientific">Cimex lectularius</name>
    <name type="common">Bed bug</name>
    <name type="synonym">Acanthia lectularia</name>
    <dbReference type="NCBI Taxonomy" id="79782"/>
    <lineage>
        <taxon>Eukaryota</taxon>
        <taxon>Metazoa</taxon>
        <taxon>Ecdysozoa</taxon>
        <taxon>Arthropoda</taxon>
        <taxon>Hexapoda</taxon>
        <taxon>Insecta</taxon>
        <taxon>Pterygota</taxon>
        <taxon>Neoptera</taxon>
        <taxon>Paraneoptera</taxon>
        <taxon>Hemiptera</taxon>
        <taxon>Heteroptera</taxon>
        <taxon>Panheteroptera</taxon>
        <taxon>Cimicomorpha</taxon>
        <taxon>Cimicidae</taxon>
        <taxon>Cimex</taxon>
    </lineage>
</organism>
<evidence type="ECO:0000313" key="3">
    <source>
        <dbReference type="EnsemblMetazoa" id="XP_014249371.1"/>
    </source>
</evidence>
<feature type="signal peptide" evidence="2">
    <location>
        <begin position="1"/>
        <end position="18"/>
    </location>
</feature>
<dbReference type="OrthoDB" id="6363232at2759"/>
<keyword evidence="2" id="KW-0732">Signal</keyword>
<feature type="compositionally biased region" description="Basic residues" evidence="1">
    <location>
        <begin position="318"/>
        <end position="332"/>
    </location>
</feature>
<dbReference type="OMA" id="HIMISIC"/>
<name>A0A8I6RQM9_CIMLE</name>
<evidence type="ECO:0000313" key="4">
    <source>
        <dbReference type="Proteomes" id="UP000494040"/>
    </source>
</evidence>
<feature type="region of interest" description="Disordered" evidence="1">
    <location>
        <begin position="308"/>
        <end position="337"/>
    </location>
</feature>
<proteinExistence type="predicted"/>
<feature type="chain" id="PRO_5035145915" description="CPR type cuticle protein" evidence="2">
    <location>
        <begin position="19"/>
        <end position="1001"/>
    </location>
</feature>
<reference evidence="3" key="1">
    <citation type="submission" date="2022-01" db="UniProtKB">
        <authorList>
            <consortium name="EnsemblMetazoa"/>
        </authorList>
    </citation>
    <scope>IDENTIFICATION</scope>
</reference>
<dbReference type="GeneID" id="106666599"/>